<gene>
    <name evidence="4" type="ORF">MTP08_11900</name>
</gene>
<dbReference type="EMBL" id="CP094529">
    <property type="protein sequence ID" value="UOE37751.1"/>
    <property type="molecule type" value="Genomic_DNA"/>
</dbReference>
<accession>A0ABY4BIL8</accession>
<evidence type="ECO:0000313" key="5">
    <source>
        <dbReference type="Proteomes" id="UP000831068"/>
    </source>
</evidence>
<dbReference type="RefSeq" id="WP_243576138.1">
    <property type="nucleotide sequence ID" value="NZ_CP094529.1"/>
</dbReference>
<proteinExistence type="predicted"/>
<keyword evidence="5" id="KW-1185">Reference proteome</keyword>
<evidence type="ECO:0000259" key="2">
    <source>
        <dbReference type="Pfam" id="PF00725"/>
    </source>
</evidence>
<evidence type="ECO:0000256" key="1">
    <source>
        <dbReference type="ARBA" id="ARBA00023002"/>
    </source>
</evidence>
<feature type="domain" description="3-hydroxyacyl-CoA dehydrogenase C-terminal" evidence="2">
    <location>
        <begin position="184"/>
        <end position="281"/>
    </location>
</feature>
<sequence length="382" mass="43229">MKNVGIIGAGTMGIGIAQVAATNGCKVWVYDANAKQVETATVGLEKTLTKLVDKQKISAEKMTEILANISIATELKDFKECELIIEAIIENKEIKTKVFTELENHVSETCVIGSNTSSISITSLGAELQKPERFIGIHFFNPAPLMPLVEVIPSLLTEKFLAEKIYSLMKDWGKTPVIAKDIPGFIVNRIARPYYGEALRIVEENIATVEQVDDAMKTIGNFKMGPFELMDLIGVDVNFSVTKTVYNEYFYDPKYKPSLLQQRMLEAKLHGRKTGKGFYDYSDKNQESRTKSQEFEKNDELYQQIFLRIISMLINEAVEAKRLGVANDEDLELAMQKGVNYPKGLLAWGKEIGYAKISETLQNLYEEYQEERYRQSPLLRKM</sequence>
<dbReference type="PANTHER" id="PTHR48075:SF5">
    <property type="entry name" value="3-HYDROXYBUTYRYL-COA DEHYDROGENASE"/>
    <property type="match status" value="1"/>
</dbReference>
<dbReference type="Gene3D" id="3.40.50.720">
    <property type="entry name" value="NAD(P)-binding Rossmann-like Domain"/>
    <property type="match status" value="1"/>
</dbReference>
<feature type="domain" description="3-hydroxyacyl-CoA dehydrogenase NAD binding" evidence="3">
    <location>
        <begin position="3"/>
        <end position="181"/>
    </location>
</feature>
<reference evidence="4 5" key="1">
    <citation type="submission" date="2022-03" db="EMBL/GenBank/DDBJ databases">
        <title>Chryseobacterium sp. isolated from the Andong Sikhe.</title>
        <authorList>
            <person name="Won M."/>
            <person name="Kim S.-J."/>
            <person name="Kwon S.-W."/>
        </authorList>
    </citation>
    <scope>NUCLEOTIDE SEQUENCE [LARGE SCALE GENOMIC DNA]</scope>
    <source>
        <strain evidence="4 5">ADR-1</strain>
    </source>
</reference>
<evidence type="ECO:0000313" key="4">
    <source>
        <dbReference type="EMBL" id="UOE37751.1"/>
    </source>
</evidence>
<dbReference type="InterPro" id="IPR036291">
    <property type="entry name" value="NAD(P)-bd_dom_sf"/>
</dbReference>
<feature type="domain" description="3-hydroxyacyl-CoA dehydrogenase C-terminal" evidence="2">
    <location>
        <begin position="308"/>
        <end position="382"/>
    </location>
</feature>
<dbReference type="SUPFAM" id="SSF51735">
    <property type="entry name" value="NAD(P)-binding Rossmann-fold domains"/>
    <property type="match status" value="1"/>
</dbReference>
<protein>
    <submittedName>
        <fullName evidence="4">3-hydroxyacyl-CoA dehydrogenase NAD-binding domain-containing protein</fullName>
    </submittedName>
</protein>
<name>A0ABY4BIL8_9FLAO</name>
<dbReference type="Gene3D" id="1.10.1040.10">
    <property type="entry name" value="N-(1-d-carboxylethyl)-l-norvaline Dehydrogenase, domain 2"/>
    <property type="match status" value="2"/>
</dbReference>
<keyword evidence="1" id="KW-0560">Oxidoreductase</keyword>
<dbReference type="SUPFAM" id="SSF48179">
    <property type="entry name" value="6-phosphogluconate dehydrogenase C-terminal domain-like"/>
    <property type="match status" value="2"/>
</dbReference>
<organism evidence="4 5">
    <name type="scientific">Chryseobacterium oryzae</name>
    <dbReference type="NCBI Taxonomy" id="2929799"/>
    <lineage>
        <taxon>Bacteria</taxon>
        <taxon>Pseudomonadati</taxon>
        <taxon>Bacteroidota</taxon>
        <taxon>Flavobacteriia</taxon>
        <taxon>Flavobacteriales</taxon>
        <taxon>Weeksellaceae</taxon>
        <taxon>Chryseobacterium group</taxon>
        <taxon>Chryseobacterium</taxon>
    </lineage>
</organism>
<dbReference type="InterPro" id="IPR006108">
    <property type="entry name" value="3HC_DH_C"/>
</dbReference>
<evidence type="ECO:0000259" key="3">
    <source>
        <dbReference type="Pfam" id="PF02737"/>
    </source>
</evidence>
<dbReference type="InterPro" id="IPR006176">
    <property type="entry name" value="3-OHacyl-CoA_DH_NAD-bd"/>
</dbReference>
<dbReference type="Proteomes" id="UP000831068">
    <property type="component" value="Chromosome"/>
</dbReference>
<dbReference type="Pfam" id="PF02737">
    <property type="entry name" value="3HCDH_N"/>
    <property type="match status" value="1"/>
</dbReference>
<dbReference type="PANTHER" id="PTHR48075">
    <property type="entry name" value="3-HYDROXYACYL-COA DEHYDROGENASE FAMILY PROTEIN"/>
    <property type="match status" value="1"/>
</dbReference>
<dbReference type="InterPro" id="IPR013328">
    <property type="entry name" value="6PGD_dom2"/>
</dbReference>
<dbReference type="Pfam" id="PF00725">
    <property type="entry name" value="3HCDH"/>
    <property type="match status" value="2"/>
</dbReference>
<dbReference type="InterPro" id="IPR008927">
    <property type="entry name" value="6-PGluconate_DH-like_C_sf"/>
</dbReference>